<evidence type="ECO:0008006" key="5">
    <source>
        <dbReference type="Google" id="ProtNLM"/>
    </source>
</evidence>
<gene>
    <name evidence="3" type="ORF">RDB_LOCUS41568</name>
</gene>
<accession>A0A8H3AVY9</accession>
<reference evidence="3" key="1">
    <citation type="submission" date="2021-01" db="EMBL/GenBank/DDBJ databases">
        <authorList>
            <person name="Kaushik A."/>
        </authorList>
    </citation>
    <scope>NUCLEOTIDE SEQUENCE</scope>
    <source>
        <strain evidence="3">AG4-RS23</strain>
    </source>
</reference>
<proteinExistence type="predicted"/>
<evidence type="ECO:0000256" key="1">
    <source>
        <dbReference type="SAM" id="MobiDB-lite"/>
    </source>
</evidence>
<keyword evidence="2" id="KW-1133">Transmembrane helix</keyword>
<keyword evidence="2" id="KW-0472">Membrane</keyword>
<sequence length="443" mass="47006">MSTHDITIDDGCPLITYSGEWNDSTNEDILDQYWLNTYHSTSEAGASASFKFTGTAVYLYGSKRPSHVRTSALVDNNNATDKVLFEQGSYEVDIDGVSIGQFDGSSRSVESLALLAQTEGLTWGEHTVTITNSGTSGAFLDLDQIKWTTGKPGLTAITNTTEIDDAGDSAVVSYTPAGSWSTADPTGQTGSYHQNTVHTTSTQGSTVSIRFSGNAIYVYGSTDGSSGAYDVRIDKQSATSLQGSTSTFRQPALLYYADGLDSNDHMLTLTNREEGSILRFDYAVASTWTASTASSEPEVASSTPEPVRTGHQSRAGVIAGGVVGGVVGCMLLVLFALCCLRLKRASKMDETQSDVKVIVGDGEKTKPRPLSTFSWNPQRSWLGNSNRPVSTVSAITGGSSPGIAGVGAHSSSGWAFRRRSAQQIDGTENLKAYPSDTLAPPSR</sequence>
<organism evidence="3 4">
    <name type="scientific">Rhizoctonia solani</name>
    <dbReference type="NCBI Taxonomy" id="456999"/>
    <lineage>
        <taxon>Eukaryota</taxon>
        <taxon>Fungi</taxon>
        <taxon>Dikarya</taxon>
        <taxon>Basidiomycota</taxon>
        <taxon>Agaricomycotina</taxon>
        <taxon>Agaricomycetes</taxon>
        <taxon>Cantharellales</taxon>
        <taxon>Ceratobasidiaceae</taxon>
        <taxon>Rhizoctonia</taxon>
    </lineage>
</organism>
<dbReference type="Gene3D" id="2.60.120.260">
    <property type="entry name" value="Galactose-binding domain-like"/>
    <property type="match status" value="2"/>
</dbReference>
<evidence type="ECO:0000313" key="3">
    <source>
        <dbReference type="EMBL" id="CAE6441795.1"/>
    </source>
</evidence>
<evidence type="ECO:0000313" key="4">
    <source>
        <dbReference type="Proteomes" id="UP000663861"/>
    </source>
</evidence>
<evidence type="ECO:0000256" key="2">
    <source>
        <dbReference type="SAM" id="Phobius"/>
    </source>
</evidence>
<dbReference type="EMBL" id="CAJMWY010000637">
    <property type="protein sequence ID" value="CAE6441795.1"/>
    <property type="molecule type" value="Genomic_DNA"/>
</dbReference>
<dbReference type="Proteomes" id="UP000663861">
    <property type="component" value="Unassembled WGS sequence"/>
</dbReference>
<feature type="region of interest" description="Disordered" evidence="1">
    <location>
        <begin position="422"/>
        <end position="443"/>
    </location>
</feature>
<protein>
    <recommendedName>
        <fullName evidence="5">Transmembrane protein</fullName>
    </recommendedName>
</protein>
<keyword evidence="2" id="KW-0812">Transmembrane</keyword>
<name>A0A8H3AVY9_9AGAM</name>
<dbReference type="AlphaFoldDB" id="A0A8H3AVY9"/>
<feature type="transmembrane region" description="Helical" evidence="2">
    <location>
        <begin position="317"/>
        <end position="340"/>
    </location>
</feature>
<comment type="caution">
    <text evidence="3">The sequence shown here is derived from an EMBL/GenBank/DDBJ whole genome shotgun (WGS) entry which is preliminary data.</text>
</comment>